<protein>
    <submittedName>
        <fullName evidence="4">Uncharacterized protein</fullName>
    </submittedName>
</protein>
<feature type="transmembrane region" description="Helical" evidence="3">
    <location>
        <begin position="440"/>
        <end position="464"/>
    </location>
</feature>
<feature type="transmembrane region" description="Helical" evidence="3">
    <location>
        <begin position="506"/>
        <end position="530"/>
    </location>
</feature>
<evidence type="ECO:0000313" key="5">
    <source>
        <dbReference type="Proteomes" id="UP000306102"/>
    </source>
</evidence>
<feature type="compositionally biased region" description="Acidic residues" evidence="2">
    <location>
        <begin position="52"/>
        <end position="70"/>
    </location>
</feature>
<dbReference type="Proteomes" id="UP000306102">
    <property type="component" value="Unassembled WGS sequence"/>
</dbReference>
<dbReference type="PANTHER" id="PTHR34999">
    <property type="match status" value="1"/>
</dbReference>
<feature type="transmembrane region" description="Helical" evidence="3">
    <location>
        <begin position="404"/>
        <end position="433"/>
    </location>
</feature>
<evidence type="ECO:0000256" key="2">
    <source>
        <dbReference type="SAM" id="MobiDB-lite"/>
    </source>
</evidence>
<keyword evidence="3" id="KW-0472">Membrane</keyword>
<proteinExistence type="predicted"/>
<feature type="transmembrane region" description="Helical" evidence="3">
    <location>
        <begin position="638"/>
        <end position="662"/>
    </location>
</feature>
<comment type="caution">
    <text evidence="4">The sequence shown here is derived from an EMBL/GenBank/DDBJ whole genome shotgun (WGS) entry which is preliminary data.</text>
</comment>
<feature type="transmembrane region" description="Helical" evidence="3">
    <location>
        <begin position="602"/>
        <end position="631"/>
    </location>
</feature>
<evidence type="ECO:0000256" key="1">
    <source>
        <dbReference type="SAM" id="Coils"/>
    </source>
</evidence>
<feature type="transmembrane region" description="Helical" evidence="3">
    <location>
        <begin position="374"/>
        <end position="398"/>
    </location>
</feature>
<feature type="coiled-coil region" evidence="1">
    <location>
        <begin position="300"/>
        <end position="348"/>
    </location>
</feature>
<feature type="coiled-coil region" evidence="1">
    <location>
        <begin position="724"/>
        <end position="765"/>
    </location>
</feature>
<keyword evidence="1" id="KW-0175">Coiled coil</keyword>
<feature type="transmembrane region" description="Helical" evidence="3">
    <location>
        <begin position="470"/>
        <end position="499"/>
    </location>
</feature>
<keyword evidence="3" id="KW-0812">Transmembrane</keyword>
<feature type="transmembrane region" description="Helical" evidence="3">
    <location>
        <begin position="572"/>
        <end position="596"/>
    </location>
</feature>
<accession>A0A4S4EVQ5</accession>
<dbReference type="AlphaFoldDB" id="A0A4S4EVQ5"/>
<dbReference type="EMBL" id="SDRB02001612">
    <property type="protein sequence ID" value="THG21053.1"/>
    <property type="molecule type" value="Genomic_DNA"/>
</dbReference>
<feature type="transmembrane region" description="Helical" evidence="3">
    <location>
        <begin position="668"/>
        <end position="689"/>
    </location>
</feature>
<keyword evidence="5" id="KW-1185">Reference proteome</keyword>
<feature type="region of interest" description="Disordered" evidence="2">
    <location>
        <begin position="52"/>
        <end position="74"/>
    </location>
</feature>
<dbReference type="STRING" id="542762.A0A4S4EVQ5"/>
<organism evidence="4 5">
    <name type="scientific">Camellia sinensis var. sinensis</name>
    <name type="common">China tea</name>
    <dbReference type="NCBI Taxonomy" id="542762"/>
    <lineage>
        <taxon>Eukaryota</taxon>
        <taxon>Viridiplantae</taxon>
        <taxon>Streptophyta</taxon>
        <taxon>Embryophyta</taxon>
        <taxon>Tracheophyta</taxon>
        <taxon>Spermatophyta</taxon>
        <taxon>Magnoliopsida</taxon>
        <taxon>eudicotyledons</taxon>
        <taxon>Gunneridae</taxon>
        <taxon>Pentapetalae</taxon>
        <taxon>asterids</taxon>
        <taxon>Ericales</taxon>
        <taxon>Theaceae</taxon>
        <taxon>Camellia</taxon>
    </lineage>
</organism>
<dbReference type="PANTHER" id="PTHR34999:SF2">
    <property type="match status" value="1"/>
</dbReference>
<evidence type="ECO:0000313" key="4">
    <source>
        <dbReference type="EMBL" id="THG21053.1"/>
    </source>
</evidence>
<evidence type="ECO:0000256" key="3">
    <source>
        <dbReference type="SAM" id="Phobius"/>
    </source>
</evidence>
<gene>
    <name evidence="4" type="ORF">TEA_020538</name>
</gene>
<feature type="transmembrane region" description="Helical" evidence="3">
    <location>
        <begin position="536"/>
        <end position="565"/>
    </location>
</feature>
<name>A0A4S4EVQ5_CAMSN</name>
<sequence length="798" mass="90810">MERYKTIKKNNKKMDDLQLKRIAASLMGSTQPNRVNQKGKNIRVDDDDYILSDHEDDTDAESFESVDDEGLPMPPKRLAQSSLQPLHEAIVVPNGDLHDNVDTQHSQPLDVDMEARREAAPQSSVMPSKHPRGLTRGLKVQAMVQKDGKLKVPIPQEYRAPVGDHASQLVSKIGVEVRTHLPDLSIRRWKHVNEEVMAPMFQHLMTIANGGQLPELPCVYKSTHFNDVTKQWISPECEENYDNMIKIQAEHCSQPGVVPITPEELSMKVLKPRSGYVKGLGLRRSFSVRTTSVSTDSDYVRRLEMEIQEQKEEIQSQKEEIQSQKEEITAQKREIQVQKEEIQAQNKEIGKMNGSIDEHFEITSSIMEFLKKQVLLQFCFSFASVLLQFCFSFASVLLQFCFSFASVLLQFCFSFASVLLQFCFSFASVLLQFCFSFASVLLQFCFSFASVLLQFCFSFASVLLQFCFSFASVLLQFCFSFASVLLQFCFSFASVLLQFCFSFASVLLQFCFSFASVLLQFCFSFASVLLQFCFSFASVLLQFCFSFASVLLQFCFSFASVLLQFCFSFASVLLQFCFSFASVLLQFCFSFASVLLQFCFSFASVLLQFCFSFASVLLQFCFSFASVLLQFCFSFASVLLQFCFSFASVLLQFCFSFASVLLQFCFSFASVLLQFCFSFASVLDVNLILSVKVLKPRSGYVKGLGLRHSFSVRTTSASTDSDYVRRLEMEIQEQKDEIQSQKEEIIAQKREIQLQKEEIQAQNKEIGKMNGSIDEHFEITSSIMEFLKKQGFKGQFRG</sequence>
<reference evidence="4 5" key="1">
    <citation type="journal article" date="2018" name="Proc. Natl. Acad. Sci. U.S.A.">
        <title>Draft genome sequence of Camellia sinensis var. sinensis provides insights into the evolution of the tea genome and tea quality.</title>
        <authorList>
            <person name="Wei C."/>
            <person name="Yang H."/>
            <person name="Wang S."/>
            <person name="Zhao J."/>
            <person name="Liu C."/>
            <person name="Gao L."/>
            <person name="Xia E."/>
            <person name="Lu Y."/>
            <person name="Tai Y."/>
            <person name="She G."/>
            <person name="Sun J."/>
            <person name="Cao H."/>
            <person name="Tong W."/>
            <person name="Gao Q."/>
            <person name="Li Y."/>
            <person name="Deng W."/>
            <person name="Jiang X."/>
            <person name="Wang W."/>
            <person name="Chen Q."/>
            <person name="Zhang S."/>
            <person name="Li H."/>
            <person name="Wu J."/>
            <person name="Wang P."/>
            <person name="Li P."/>
            <person name="Shi C."/>
            <person name="Zheng F."/>
            <person name="Jian J."/>
            <person name="Huang B."/>
            <person name="Shan D."/>
            <person name="Shi M."/>
            <person name="Fang C."/>
            <person name="Yue Y."/>
            <person name="Li F."/>
            <person name="Li D."/>
            <person name="Wei S."/>
            <person name="Han B."/>
            <person name="Jiang C."/>
            <person name="Yin Y."/>
            <person name="Xia T."/>
            <person name="Zhang Z."/>
            <person name="Bennetzen J.L."/>
            <person name="Zhao S."/>
            <person name="Wan X."/>
        </authorList>
    </citation>
    <scope>NUCLEOTIDE SEQUENCE [LARGE SCALE GENOMIC DNA]</scope>
    <source>
        <strain evidence="5">cv. Shuchazao</strain>
        <tissue evidence="4">Leaf</tissue>
    </source>
</reference>
<keyword evidence="3" id="KW-1133">Transmembrane helix</keyword>